<dbReference type="AlphaFoldDB" id="A0A8X7Y5K6"/>
<evidence type="ECO:0000313" key="1">
    <source>
        <dbReference type="EMBL" id="KAG6742757.1"/>
    </source>
</evidence>
<dbReference type="Proteomes" id="UP000886885">
    <property type="component" value="Chromosome 17A"/>
</dbReference>
<dbReference type="OrthoDB" id="416253at2759"/>
<sequence>MEALYESGKARAIKVNNFSSKKLGDLLAVAWVRPAVNQVDRHSIYLKHFVLSSRFVLLSADVRSGGWGSYGASLAAVRVAVEVALEMGVVVRSVMRVPNGSAPVRGRGRSWLRGCGDLGEDGLPGLSDKREEVGEAVAAGGLGFSSWFVWLAVEKGEFRGSKWGR</sequence>
<proteinExistence type="predicted"/>
<keyword evidence="2" id="KW-1185">Reference proteome</keyword>
<comment type="caution">
    <text evidence="1">The sequence shown here is derived from an EMBL/GenBank/DDBJ whole genome shotgun (WGS) entry which is preliminary data.</text>
</comment>
<organism evidence="1 2">
    <name type="scientific">Populus tomentosa</name>
    <name type="common">Chinese white poplar</name>
    <dbReference type="NCBI Taxonomy" id="118781"/>
    <lineage>
        <taxon>Eukaryota</taxon>
        <taxon>Viridiplantae</taxon>
        <taxon>Streptophyta</taxon>
        <taxon>Embryophyta</taxon>
        <taxon>Tracheophyta</taxon>
        <taxon>Spermatophyta</taxon>
        <taxon>Magnoliopsida</taxon>
        <taxon>eudicotyledons</taxon>
        <taxon>Gunneridae</taxon>
        <taxon>Pentapetalae</taxon>
        <taxon>rosids</taxon>
        <taxon>fabids</taxon>
        <taxon>Malpighiales</taxon>
        <taxon>Salicaceae</taxon>
        <taxon>Saliceae</taxon>
        <taxon>Populus</taxon>
    </lineage>
</organism>
<reference evidence="1" key="1">
    <citation type="journal article" date="2020" name="bioRxiv">
        <title>Hybrid origin of Populus tomentosa Carr. identified through genome sequencing and phylogenomic analysis.</title>
        <authorList>
            <person name="An X."/>
            <person name="Gao K."/>
            <person name="Chen Z."/>
            <person name="Li J."/>
            <person name="Yang X."/>
            <person name="Yang X."/>
            <person name="Zhou J."/>
            <person name="Guo T."/>
            <person name="Zhao T."/>
            <person name="Huang S."/>
            <person name="Miao D."/>
            <person name="Khan W.U."/>
            <person name="Rao P."/>
            <person name="Ye M."/>
            <person name="Lei B."/>
            <person name="Liao W."/>
            <person name="Wang J."/>
            <person name="Ji L."/>
            <person name="Li Y."/>
            <person name="Guo B."/>
            <person name="Mustafa N.S."/>
            <person name="Li S."/>
            <person name="Yun Q."/>
            <person name="Keller S.R."/>
            <person name="Mao J."/>
            <person name="Zhang R."/>
            <person name="Strauss S.H."/>
        </authorList>
    </citation>
    <scope>NUCLEOTIDE SEQUENCE</scope>
    <source>
        <strain evidence="1">GM15</strain>
        <tissue evidence="1">Leaf</tissue>
    </source>
</reference>
<name>A0A8X7Y5K6_POPTO</name>
<accession>A0A8X7Y5K6</accession>
<gene>
    <name evidence="1" type="ORF">POTOM_053696</name>
</gene>
<evidence type="ECO:0000313" key="2">
    <source>
        <dbReference type="Proteomes" id="UP000886885"/>
    </source>
</evidence>
<dbReference type="EMBL" id="JAAWWB010000033">
    <property type="protein sequence ID" value="KAG6742757.1"/>
    <property type="molecule type" value="Genomic_DNA"/>
</dbReference>
<protein>
    <submittedName>
        <fullName evidence="1">Uncharacterized protein</fullName>
    </submittedName>
</protein>